<evidence type="ECO:0000256" key="1">
    <source>
        <dbReference type="ARBA" id="ARBA00001946"/>
    </source>
</evidence>
<dbReference type="PROSITE" id="PS00181">
    <property type="entry name" value="GLNA_ATP"/>
    <property type="match status" value="1"/>
</dbReference>
<evidence type="ECO:0000256" key="5">
    <source>
        <dbReference type="ARBA" id="ARBA00022840"/>
    </source>
</evidence>
<keyword evidence="3" id="KW-0436">Ligase</keyword>
<dbReference type="InterPro" id="IPR008147">
    <property type="entry name" value="Gln_synt_N"/>
</dbReference>
<comment type="caution">
    <text evidence="11">The sequence shown here is derived from an EMBL/GenBank/DDBJ whole genome shotgun (WGS) entry which is preliminary data.</text>
</comment>
<sequence length="445" mass="48838">MNSNDIISAVDQHHLQFVRFLYCDNGGIIRGKSAYYPTLPARLASGIGLTVAMQAMNSLDQLQDIPEMGPVGEIRLVPDPESFRILPYAPATGAILTTMVDLEGNPWGGCPRNFLNRMVQRAQSRNLNIQASIENEFSLVDSEGNPWDDTLCFASLGMLTSQDFVADVAQALESQGIMLEQYYPELGAGQHEVSVRHAPVMDAATQQIYIRETIRAIARKHGLRVSFAPKPFLDQAGNGGHIHFSATDESGHNLFYSASDPYHLSPLGYHFMAGILHHLPALLGLTTPTVNSYQRLTPNTWSSSYACWGPDNREAPLRVASPMKTQVSQSINVEFKPADLTANPYLALGGLIAAGIDGIDHQMDPGEPMLANPGQLAEAERAAKNILRLPTNLDQALEALSNDTLLLDALGPLLSQSYLAVKRSESDFYRGKSEEDIATYHRFRY</sequence>
<evidence type="ECO:0000256" key="2">
    <source>
        <dbReference type="ARBA" id="ARBA00009897"/>
    </source>
</evidence>
<dbReference type="SUPFAM" id="SSF55931">
    <property type="entry name" value="Glutamine synthetase/guanido kinase"/>
    <property type="match status" value="1"/>
</dbReference>
<dbReference type="GO" id="GO:0006542">
    <property type="term" value="P:glutamine biosynthetic process"/>
    <property type="evidence" value="ECO:0007669"/>
    <property type="project" value="InterPro"/>
</dbReference>
<dbReference type="Proteomes" id="UP000242972">
    <property type="component" value="Unassembled WGS sequence"/>
</dbReference>
<accession>A0A2T2XIT7</accession>
<dbReference type="PROSITE" id="PS51986">
    <property type="entry name" value="GS_BETA_GRASP"/>
    <property type="match status" value="1"/>
</dbReference>
<dbReference type="SMART" id="SM01230">
    <property type="entry name" value="Gln-synt_C"/>
    <property type="match status" value="1"/>
</dbReference>
<dbReference type="GO" id="GO:0005524">
    <property type="term" value="F:ATP binding"/>
    <property type="evidence" value="ECO:0007669"/>
    <property type="project" value="UniProtKB-KW"/>
</dbReference>
<dbReference type="GO" id="GO:0004356">
    <property type="term" value="F:glutamine synthetase activity"/>
    <property type="evidence" value="ECO:0007669"/>
    <property type="project" value="InterPro"/>
</dbReference>
<protein>
    <submittedName>
        <fullName evidence="11">Glutamine synthetase</fullName>
    </submittedName>
</protein>
<evidence type="ECO:0000259" key="9">
    <source>
        <dbReference type="PROSITE" id="PS51986"/>
    </source>
</evidence>
<reference evidence="11 12" key="1">
    <citation type="journal article" date="2014" name="BMC Genomics">
        <title>Comparison of environmental and isolate Sulfobacillus genomes reveals diverse carbon, sulfur, nitrogen, and hydrogen metabolisms.</title>
        <authorList>
            <person name="Justice N.B."/>
            <person name="Norman A."/>
            <person name="Brown C.T."/>
            <person name="Singh A."/>
            <person name="Thomas B.C."/>
            <person name="Banfield J.F."/>
        </authorList>
    </citation>
    <scope>NUCLEOTIDE SEQUENCE [LARGE SCALE GENOMIC DNA]</scope>
    <source>
        <strain evidence="11">AMDSBA4</strain>
    </source>
</reference>
<gene>
    <name evidence="11" type="ORF">C7B46_05785</name>
</gene>
<dbReference type="InterPro" id="IPR036651">
    <property type="entry name" value="Gln_synt_N_sf"/>
</dbReference>
<dbReference type="EMBL" id="PXYW01000009">
    <property type="protein sequence ID" value="PSR34425.1"/>
    <property type="molecule type" value="Genomic_DNA"/>
</dbReference>
<dbReference type="PROSITE" id="PS51987">
    <property type="entry name" value="GS_CATALYTIC"/>
    <property type="match status" value="1"/>
</dbReference>
<evidence type="ECO:0000256" key="6">
    <source>
        <dbReference type="ARBA" id="ARBA00022842"/>
    </source>
</evidence>
<dbReference type="Pfam" id="PF00120">
    <property type="entry name" value="Gln-synt_C"/>
    <property type="match status" value="1"/>
</dbReference>
<evidence type="ECO:0000313" key="12">
    <source>
        <dbReference type="Proteomes" id="UP000242972"/>
    </source>
</evidence>
<keyword evidence="6" id="KW-0460">Magnesium</keyword>
<dbReference type="Gene3D" id="3.10.20.70">
    <property type="entry name" value="Glutamine synthetase, N-terminal domain"/>
    <property type="match status" value="1"/>
</dbReference>
<dbReference type="Gene3D" id="3.30.590.10">
    <property type="entry name" value="Glutamine synthetase/guanido kinase, catalytic domain"/>
    <property type="match status" value="1"/>
</dbReference>
<dbReference type="InterPro" id="IPR027303">
    <property type="entry name" value="Gln_synth_gly_rich_site"/>
</dbReference>
<dbReference type="PANTHER" id="PTHR43785">
    <property type="entry name" value="GAMMA-GLUTAMYLPUTRESCINE SYNTHETASE"/>
    <property type="match status" value="1"/>
</dbReference>
<dbReference type="InterPro" id="IPR008146">
    <property type="entry name" value="Gln_synth_cat_dom"/>
</dbReference>
<dbReference type="InterPro" id="IPR014746">
    <property type="entry name" value="Gln_synth/guanido_kin_cat_dom"/>
</dbReference>
<proteinExistence type="inferred from homology"/>
<organism evidence="11 12">
    <name type="scientific">Sulfobacillus benefaciens</name>
    <dbReference type="NCBI Taxonomy" id="453960"/>
    <lineage>
        <taxon>Bacteria</taxon>
        <taxon>Bacillati</taxon>
        <taxon>Bacillota</taxon>
        <taxon>Clostridia</taxon>
        <taxon>Eubacteriales</taxon>
        <taxon>Clostridiales Family XVII. Incertae Sedis</taxon>
        <taxon>Sulfobacillus</taxon>
    </lineage>
</organism>
<evidence type="ECO:0000256" key="3">
    <source>
        <dbReference type="ARBA" id="ARBA00022598"/>
    </source>
</evidence>
<dbReference type="Pfam" id="PF16952">
    <property type="entry name" value="Gln-synt_N_2"/>
    <property type="match status" value="1"/>
</dbReference>
<evidence type="ECO:0000256" key="8">
    <source>
        <dbReference type="RuleBase" id="RU000384"/>
    </source>
</evidence>
<comment type="cofactor">
    <cofactor evidence="1">
        <name>Mg(2+)</name>
        <dbReference type="ChEBI" id="CHEBI:18420"/>
    </cofactor>
</comment>
<dbReference type="PANTHER" id="PTHR43785:SF2">
    <property type="entry name" value="TYPE-1 GLUTAMINE SYNTHETASE 1"/>
    <property type="match status" value="1"/>
</dbReference>
<comment type="similarity">
    <text evidence="2 7 8">Belongs to the glutamine synthetase family.</text>
</comment>
<keyword evidence="4" id="KW-0547">Nucleotide-binding</keyword>
<dbReference type="SUPFAM" id="SSF54368">
    <property type="entry name" value="Glutamine synthetase, N-terminal domain"/>
    <property type="match status" value="1"/>
</dbReference>
<evidence type="ECO:0000256" key="7">
    <source>
        <dbReference type="PROSITE-ProRule" id="PRU01330"/>
    </source>
</evidence>
<dbReference type="AlphaFoldDB" id="A0A2T2XIT7"/>
<evidence type="ECO:0000256" key="4">
    <source>
        <dbReference type="ARBA" id="ARBA00022741"/>
    </source>
</evidence>
<evidence type="ECO:0000259" key="10">
    <source>
        <dbReference type="PROSITE" id="PS51987"/>
    </source>
</evidence>
<keyword evidence="5" id="KW-0067">ATP-binding</keyword>
<feature type="domain" description="GS beta-grasp" evidence="9">
    <location>
        <begin position="13"/>
        <end position="104"/>
    </location>
</feature>
<name>A0A2T2XIT7_9FIRM</name>
<feature type="domain" description="GS catalytic" evidence="10">
    <location>
        <begin position="111"/>
        <end position="445"/>
    </location>
</feature>
<evidence type="ECO:0000313" key="11">
    <source>
        <dbReference type="EMBL" id="PSR34425.1"/>
    </source>
</evidence>